<dbReference type="Gene3D" id="1.10.287.700">
    <property type="entry name" value="Helix hairpin bin"/>
    <property type="match status" value="1"/>
</dbReference>
<dbReference type="EMBL" id="AB894481">
    <property type="protein sequence ID" value="BAO21134.1"/>
    <property type="molecule type" value="Genomic_DNA"/>
</dbReference>
<sequence length="151" mass="16313">MKFYIDFFGFSPILKSFKGCFMPSCVMTNGTYLRKEGLMKKSIIALSALLLASPVFAAETATDTAAHASNEVVAEAHKGADTAKEKLHQSQDKGEELKLKAKHAAEGKSDSVGSKVSEGSQKAWHSTKQGTEKAWDKTKQGAESLKNKATE</sequence>
<dbReference type="AlphaFoldDB" id="V5YV42"/>
<feature type="compositionally biased region" description="Basic and acidic residues" evidence="1">
    <location>
        <begin position="77"/>
        <end position="109"/>
    </location>
</feature>
<organism evidence="2">
    <name type="scientific">Serratia marcescens</name>
    <dbReference type="NCBI Taxonomy" id="615"/>
    <lineage>
        <taxon>Bacteria</taxon>
        <taxon>Pseudomonadati</taxon>
        <taxon>Pseudomonadota</taxon>
        <taxon>Gammaproteobacteria</taxon>
        <taxon>Enterobacterales</taxon>
        <taxon>Yersiniaceae</taxon>
        <taxon>Serratia</taxon>
    </lineage>
</organism>
<feature type="compositionally biased region" description="Basic and acidic residues" evidence="1">
    <location>
        <begin position="130"/>
        <end position="151"/>
    </location>
</feature>
<accession>V5YV42</accession>
<feature type="region of interest" description="Disordered" evidence="1">
    <location>
        <begin position="77"/>
        <end position="151"/>
    </location>
</feature>
<protein>
    <submittedName>
        <fullName evidence="2">Uncharacterized protein</fullName>
    </submittedName>
</protein>
<reference evidence="2" key="1">
    <citation type="submission" date="2013-12" db="EMBL/GenBank/DDBJ databases">
        <title>Genetic environments surrounding aac(6')-Ial.</title>
        <authorList>
            <person name="Tada T."/>
            <person name="Miyoshi-Akiyama T."/>
            <person name="Kirikae T."/>
        </authorList>
    </citation>
    <scope>NUCLEOTIDE SEQUENCE</scope>
    <source>
        <strain evidence="2">IOMTU 115</strain>
    </source>
</reference>
<evidence type="ECO:0000313" key="2">
    <source>
        <dbReference type="EMBL" id="BAO21134.1"/>
    </source>
</evidence>
<name>V5YV42_SERMA</name>
<proteinExistence type="predicted"/>
<evidence type="ECO:0000256" key="1">
    <source>
        <dbReference type="SAM" id="MobiDB-lite"/>
    </source>
</evidence>
<feature type="compositionally biased region" description="Polar residues" evidence="1">
    <location>
        <begin position="111"/>
        <end position="129"/>
    </location>
</feature>